<organism evidence="1 2">
    <name type="scientific">Staphylococcus epidermidis (strain ATCC 35984 / DSM 28319 / BCRC 17069 / CCUG 31568 / BM 3577 / RP62A)</name>
    <dbReference type="NCBI Taxonomy" id="176279"/>
    <lineage>
        <taxon>Bacteria</taxon>
        <taxon>Bacillati</taxon>
        <taxon>Bacillota</taxon>
        <taxon>Bacilli</taxon>
        <taxon>Bacillales</taxon>
        <taxon>Staphylococcaceae</taxon>
        <taxon>Staphylococcus</taxon>
    </lineage>
</organism>
<dbReference type="HOGENOM" id="CLU_213403_0_0_9"/>
<dbReference type="Proteomes" id="UP000000531">
    <property type="component" value="Chromosome"/>
</dbReference>
<accession>Q5HQQ5</accession>
<evidence type="ECO:0000313" key="1">
    <source>
        <dbReference type="EMBL" id="AAW53860.1"/>
    </source>
</evidence>
<name>Q5HQQ5_STAEQ</name>
<gene>
    <name evidence="1" type="ordered locus">SERP0493</name>
</gene>
<keyword evidence="2" id="KW-1185">Reference proteome</keyword>
<protein>
    <submittedName>
        <fullName evidence="1">Uncharacterized protein</fullName>
    </submittedName>
</protein>
<reference evidence="1 2" key="1">
    <citation type="journal article" date="2005" name="J. Bacteriol.">
        <title>Insights on evolution of virulence and resistance from the complete genome analysis of an early methicillin-resistant Staphylococcus aureus strain and a biofilm-producing methicillin-resistant Staphylococcus epidermidis strain.</title>
        <authorList>
            <person name="Gill S.R."/>
            <person name="Fouts D.E."/>
            <person name="Archer G.L."/>
            <person name="Mongodin E.F."/>
            <person name="Deboy R.T."/>
            <person name="Ravel J."/>
            <person name="Paulsen I.T."/>
            <person name="Kolonay J.F."/>
            <person name="Brinkac L."/>
            <person name="Beanan M."/>
            <person name="Dodson R.J."/>
            <person name="Daugherty S.C."/>
            <person name="Madupu R."/>
            <person name="Angiuoli S.V."/>
            <person name="Durkin A.S."/>
            <person name="Haft D.H."/>
            <person name="Vamathevan J."/>
            <person name="Khouri H."/>
            <person name="Utterback T."/>
            <person name="Lee C."/>
            <person name="Dimitrov G."/>
            <person name="Jiang L."/>
            <person name="Qin H."/>
            <person name="Weidman J."/>
            <person name="Tran K."/>
            <person name="Kang K."/>
            <person name="Hance I.R."/>
            <person name="Nelson K.E."/>
            <person name="Fraser C.M."/>
        </authorList>
    </citation>
    <scope>NUCLEOTIDE SEQUENCE [LARGE SCALE GENOMIC DNA]</scope>
    <source>
        <strain evidence="2">ATCC 35984 / RP62A</strain>
    </source>
</reference>
<dbReference type="KEGG" id="ser:SERP0493"/>
<dbReference type="eggNOG" id="ENOG5032G8A">
    <property type="taxonomic scope" value="Bacteria"/>
</dbReference>
<sequence length="56" mass="6561">MVYFMKFITIKAITEKGLDKKVNQFLKSHPQIEIIKFDYQMGYSGVSVGILYRDNI</sequence>
<evidence type="ECO:0000313" key="2">
    <source>
        <dbReference type="Proteomes" id="UP000000531"/>
    </source>
</evidence>
<dbReference type="EMBL" id="CP000029">
    <property type="protein sequence ID" value="AAW53860.1"/>
    <property type="molecule type" value="Genomic_DNA"/>
</dbReference>
<dbReference type="AlphaFoldDB" id="Q5HQQ5"/>
<dbReference type="STRING" id="176279.SERP0493"/>
<proteinExistence type="predicted"/>